<accession>A0A210R4Q4</accession>
<reference evidence="3 4" key="1">
    <citation type="journal article" date="2017" name="Nat. Ecol. Evol.">
        <title>Scallop genome provides insights into evolution of bilaterian karyotype and development.</title>
        <authorList>
            <person name="Wang S."/>
            <person name="Zhang J."/>
            <person name="Jiao W."/>
            <person name="Li J."/>
            <person name="Xun X."/>
            <person name="Sun Y."/>
            <person name="Guo X."/>
            <person name="Huan P."/>
            <person name="Dong B."/>
            <person name="Zhang L."/>
            <person name="Hu X."/>
            <person name="Sun X."/>
            <person name="Wang J."/>
            <person name="Zhao C."/>
            <person name="Wang Y."/>
            <person name="Wang D."/>
            <person name="Huang X."/>
            <person name="Wang R."/>
            <person name="Lv J."/>
            <person name="Li Y."/>
            <person name="Zhang Z."/>
            <person name="Liu B."/>
            <person name="Lu W."/>
            <person name="Hui Y."/>
            <person name="Liang J."/>
            <person name="Zhou Z."/>
            <person name="Hou R."/>
            <person name="Li X."/>
            <person name="Liu Y."/>
            <person name="Li H."/>
            <person name="Ning X."/>
            <person name="Lin Y."/>
            <person name="Zhao L."/>
            <person name="Xing Q."/>
            <person name="Dou J."/>
            <person name="Li Y."/>
            <person name="Mao J."/>
            <person name="Guo H."/>
            <person name="Dou H."/>
            <person name="Li T."/>
            <person name="Mu C."/>
            <person name="Jiang W."/>
            <person name="Fu Q."/>
            <person name="Fu X."/>
            <person name="Miao Y."/>
            <person name="Liu J."/>
            <person name="Yu Q."/>
            <person name="Li R."/>
            <person name="Liao H."/>
            <person name="Li X."/>
            <person name="Kong Y."/>
            <person name="Jiang Z."/>
            <person name="Chourrout D."/>
            <person name="Li R."/>
            <person name="Bao Z."/>
        </authorList>
    </citation>
    <scope>NUCLEOTIDE SEQUENCE [LARGE SCALE GENOMIC DNA]</scope>
    <source>
        <strain evidence="3 4">PY_sf001</strain>
    </source>
</reference>
<dbReference type="EMBL" id="NEDP02000428">
    <property type="protein sequence ID" value="OWF55945.1"/>
    <property type="molecule type" value="Genomic_DNA"/>
</dbReference>
<evidence type="ECO:0000256" key="1">
    <source>
        <dbReference type="SAM" id="MobiDB-lite"/>
    </source>
</evidence>
<gene>
    <name evidence="3" type="ORF">KP79_PYT22134</name>
</gene>
<evidence type="ECO:0000313" key="4">
    <source>
        <dbReference type="Proteomes" id="UP000242188"/>
    </source>
</evidence>
<evidence type="ECO:0000259" key="2">
    <source>
        <dbReference type="PROSITE" id="PS50041"/>
    </source>
</evidence>
<dbReference type="OrthoDB" id="441660at2759"/>
<dbReference type="Proteomes" id="UP000242188">
    <property type="component" value="Unassembled WGS sequence"/>
</dbReference>
<organism evidence="3 4">
    <name type="scientific">Mizuhopecten yessoensis</name>
    <name type="common">Japanese scallop</name>
    <name type="synonym">Patinopecten yessoensis</name>
    <dbReference type="NCBI Taxonomy" id="6573"/>
    <lineage>
        <taxon>Eukaryota</taxon>
        <taxon>Metazoa</taxon>
        <taxon>Spiralia</taxon>
        <taxon>Lophotrochozoa</taxon>
        <taxon>Mollusca</taxon>
        <taxon>Bivalvia</taxon>
        <taxon>Autobranchia</taxon>
        <taxon>Pteriomorphia</taxon>
        <taxon>Pectinida</taxon>
        <taxon>Pectinoidea</taxon>
        <taxon>Pectinidae</taxon>
        <taxon>Mizuhopecten</taxon>
    </lineage>
</organism>
<keyword evidence="4" id="KW-1185">Reference proteome</keyword>
<sequence>MSLTATLTSINETQSTTTTEMPPSTSDAPSTASAGVSAIVNEASSLYTTSTEISTTGESITTSMTTSPIITPEEPTTLTSINETQSTTTTEIPPSTSDAPSTASAGVSAIVNEASSLYTTSTEISTTGESITTSMTTSPIITPEEPSQSYTNTPNTVSTELQSTTPPDSCVSPYIYNADLDKCLYLSDKKYNWTEADYYCFSISGRLVVAENGEKQFAIAMLIAADVLECWVGASWDSTYNSFVWSSGIPIKAKSPLSEGCLKINGSGVLSSEGDIGDNWIYDNSYKATKHDMAPPNVLNCYKW</sequence>
<dbReference type="Gene3D" id="3.10.100.10">
    <property type="entry name" value="Mannose-Binding Protein A, subunit A"/>
    <property type="match status" value="1"/>
</dbReference>
<feature type="compositionally biased region" description="Low complexity" evidence="1">
    <location>
        <begin position="121"/>
        <end position="143"/>
    </location>
</feature>
<evidence type="ECO:0000313" key="3">
    <source>
        <dbReference type="EMBL" id="OWF55945.1"/>
    </source>
</evidence>
<protein>
    <recommendedName>
        <fullName evidence="2">C-type lectin domain-containing protein</fullName>
    </recommendedName>
</protein>
<dbReference type="CDD" id="cd00037">
    <property type="entry name" value="CLECT"/>
    <property type="match status" value="1"/>
</dbReference>
<feature type="region of interest" description="Disordered" evidence="1">
    <location>
        <begin position="50"/>
        <end position="105"/>
    </location>
</feature>
<dbReference type="InterPro" id="IPR001304">
    <property type="entry name" value="C-type_lectin-like"/>
</dbReference>
<dbReference type="InterPro" id="IPR016186">
    <property type="entry name" value="C-type_lectin-like/link_sf"/>
</dbReference>
<dbReference type="SUPFAM" id="SSF56436">
    <property type="entry name" value="C-type lectin-like"/>
    <property type="match status" value="1"/>
</dbReference>
<feature type="compositionally biased region" description="Polar residues" evidence="1">
    <location>
        <begin position="145"/>
        <end position="166"/>
    </location>
</feature>
<feature type="region of interest" description="Disordered" evidence="1">
    <location>
        <begin position="1"/>
        <end position="34"/>
    </location>
</feature>
<dbReference type="AlphaFoldDB" id="A0A210R4Q4"/>
<dbReference type="InterPro" id="IPR016187">
    <property type="entry name" value="CTDL_fold"/>
</dbReference>
<proteinExistence type="predicted"/>
<dbReference type="PROSITE" id="PS50041">
    <property type="entry name" value="C_TYPE_LECTIN_2"/>
    <property type="match status" value="1"/>
</dbReference>
<feature type="domain" description="C-type lectin" evidence="2">
    <location>
        <begin position="182"/>
        <end position="280"/>
    </location>
</feature>
<name>A0A210R4Q4_MIZYE</name>
<comment type="caution">
    <text evidence="3">The sequence shown here is derived from an EMBL/GenBank/DDBJ whole genome shotgun (WGS) entry which is preliminary data.</text>
</comment>
<feature type="region of interest" description="Disordered" evidence="1">
    <location>
        <begin position="121"/>
        <end position="166"/>
    </location>
</feature>